<keyword evidence="6 11" id="KW-0798">TonB box</keyword>
<keyword evidence="7 10" id="KW-0472">Membrane</keyword>
<keyword evidence="15" id="KW-1185">Reference proteome</keyword>
<evidence type="ECO:0000256" key="6">
    <source>
        <dbReference type="ARBA" id="ARBA00023077"/>
    </source>
</evidence>
<dbReference type="RefSeq" id="WP_138657697.1">
    <property type="nucleotide sequence ID" value="NZ_VATY01000002.1"/>
</dbReference>
<keyword evidence="4 10" id="KW-0812">Transmembrane</keyword>
<dbReference type="InterPro" id="IPR039426">
    <property type="entry name" value="TonB-dep_rcpt-like"/>
</dbReference>
<dbReference type="CDD" id="cd01347">
    <property type="entry name" value="ligand_gated_channel"/>
    <property type="match status" value="1"/>
</dbReference>
<feature type="domain" description="TonB-dependent receptor-like beta-barrel" evidence="12">
    <location>
        <begin position="214"/>
        <end position="665"/>
    </location>
</feature>
<evidence type="ECO:0000256" key="4">
    <source>
        <dbReference type="ARBA" id="ARBA00022692"/>
    </source>
</evidence>
<evidence type="ECO:0000256" key="10">
    <source>
        <dbReference type="PROSITE-ProRule" id="PRU01360"/>
    </source>
</evidence>
<dbReference type="InterPro" id="IPR012910">
    <property type="entry name" value="Plug_dom"/>
</dbReference>
<evidence type="ECO:0000259" key="13">
    <source>
        <dbReference type="Pfam" id="PF07715"/>
    </source>
</evidence>
<keyword evidence="8 14" id="KW-0675">Receptor</keyword>
<dbReference type="OrthoDB" id="9795928at2"/>
<keyword evidence="2 10" id="KW-0813">Transport</keyword>
<dbReference type="InterPro" id="IPR037066">
    <property type="entry name" value="Plug_dom_sf"/>
</dbReference>
<proteinExistence type="inferred from homology"/>
<dbReference type="GO" id="GO:0015344">
    <property type="term" value="F:siderophore uptake transmembrane transporter activity"/>
    <property type="evidence" value="ECO:0007669"/>
    <property type="project" value="TreeGrafter"/>
</dbReference>
<dbReference type="GO" id="GO:0009279">
    <property type="term" value="C:cell outer membrane"/>
    <property type="evidence" value="ECO:0007669"/>
    <property type="project" value="UniProtKB-SubCell"/>
</dbReference>
<dbReference type="GO" id="GO:0044718">
    <property type="term" value="P:siderophore transmembrane transport"/>
    <property type="evidence" value="ECO:0007669"/>
    <property type="project" value="TreeGrafter"/>
</dbReference>
<keyword evidence="3 10" id="KW-1134">Transmembrane beta strand</keyword>
<dbReference type="PANTHER" id="PTHR30069:SF29">
    <property type="entry name" value="HEMOGLOBIN AND HEMOGLOBIN-HAPTOGLOBIN-BINDING PROTEIN 1-RELATED"/>
    <property type="match status" value="1"/>
</dbReference>
<dbReference type="PANTHER" id="PTHR30069">
    <property type="entry name" value="TONB-DEPENDENT OUTER MEMBRANE RECEPTOR"/>
    <property type="match status" value="1"/>
</dbReference>
<comment type="subcellular location">
    <subcellularLocation>
        <location evidence="1 10">Cell outer membrane</location>
        <topology evidence="1 10">Multi-pass membrane protein</topology>
    </subcellularLocation>
</comment>
<keyword evidence="5" id="KW-0732">Signal</keyword>
<evidence type="ECO:0000256" key="8">
    <source>
        <dbReference type="ARBA" id="ARBA00023170"/>
    </source>
</evidence>
<evidence type="ECO:0000256" key="9">
    <source>
        <dbReference type="ARBA" id="ARBA00023237"/>
    </source>
</evidence>
<dbReference type="Gene3D" id="2.170.130.10">
    <property type="entry name" value="TonB-dependent receptor, plug domain"/>
    <property type="match status" value="1"/>
</dbReference>
<dbReference type="Proteomes" id="UP000310314">
    <property type="component" value="Unassembled WGS sequence"/>
</dbReference>
<gene>
    <name evidence="14" type="ORF">FEE95_09430</name>
</gene>
<keyword evidence="9 10" id="KW-0998">Cell outer membrane</keyword>
<dbReference type="InterPro" id="IPR000531">
    <property type="entry name" value="Beta-barrel_TonB"/>
</dbReference>
<dbReference type="Pfam" id="PF07715">
    <property type="entry name" value="Plug"/>
    <property type="match status" value="1"/>
</dbReference>
<dbReference type="Pfam" id="PF00593">
    <property type="entry name" value="TonB_dep_Rec_b-barrel"/>
    <property type="match status" value="1"/>
</dbReference>
<evidence type="ECO:0000256" key="7">
    <source>
        <dbReference type="ARBA" id="ARBA00023136"/>
    </source>
</evidence>
<sequence length="706" mass="78093">MKNYTILALFVLVHTFFYGQEQTQDTIKIAPVEVTALRSSSPLKNLPVNVVVVNQRAILETQPPSATEILKYIPGVVVQNDGGITSTPIIRGLSRERAPILIDGNSFVGGRIRSYALIDPWQVERVEVIKGPASAFWGSDAVSGLVNVITRKAENGYGKDFKVGASLYGGYQSVNSYSRGRLEVEGRGNGFDFLIGGGIRDASNTDTPGGEIPNSQFKSNYFDWNIGYSPAENHRFEFSGKIFKNEDVGFPGGLGAPGPPIRVRLFSPDEQTGYNFNYTGKKLSSVIEEVGFSAYFKQQRLHIDQVTNVRFPNTMNVNRRIDVNLDVDVDFGGIKAFTALRLAENSKLTVGADYLREHRFGTKRELVVDIFNPMGVQVNQVAPPPGQIQPDSYATSIGIFAVEEWKVSDAVDLLIALRYDNVKNEIESEPFFIPAIASLYNADNSSDNNSALTGNIGAKFHASEKSDFSVNLANSFRGPDLFSKYNFADGVIPNPDLGPEKGIFYELGYAYDSDNFDFNLNFYQNFVNDLYVPVSVDFQGTPNIQNQAIGKAKLTGLEYQLSHTIGKLSSVFLTGSYIRGKNEITNDDLAFMPANQNILGFQIRNNSDTFFGRFETVIVGEQDKPAPTERETDSYNLFNLSAGFNLHNLFSNFPYSKFVLSVDNLVNEEYQSHVFRGTPGNQTRFLAPGRSINAQLIIRLGVAGKH</sequence>
<evidence type="ECO:0000256" key="5">
    <source>
        <dbReference type="ARBA" id="ARBA00022729"/>
    </source>
</evidence>
<evidence type="ECO:0000313" key="14">
    <source>
        <dbReference type="EMBL" id="TMM56713.1"/>
    </source>
</evidence>
<evidence type="ECO:0000256" key="2">
    <source>
        <dbReference type="ARBA" id="ARBA00022448"/>
    </source>
</evidence>
<comment type="similarity">
    <text evidence="10 11">Belongs to the TonB-dependent receptor family.</text>
</comment>
<reference evidence="14 15" key="1">
    <citation type="submission" date="2019-05" db="EMBL/GenBank/DDBJ databases">
        <authorList>
            <person name="Zhang J.-Y."/>
            <person name="Feg X."/>
            <person name="Du Z.-J."/>
        </authorList>
    </citation>
    <scope>NUCLEOTIDE SEQUENCE [LARGE SCALE GENOMIC DNA]</scope>
    <source>
        <strain evidence="14 15">RZ26</strain>
    </source>
</reference>
<dbReference type="PROSITE" id="PS52016">
    <property type="entry name" value="TONB_DEPENDENT_REC_3"/>
    <property type="match status" value="1"/>
</dbReference>
<dbReference type="Gene3D" id="2.40.170.20">
    <property type="entry name" value="TonB-dependent receptor, beta-barrel domain"/>
    <property type="match status" value="1"/>
</dbReference>
<evidence type="ECO:0000256" key="11">
    <source>
        <dbReference type="RuleBase" id="RU003357"/>
    </source>
</evidence>
<feature type="domain" description="TonB-dependent receptor plug" evidence="13">
    <location>
        <begin position="43"/>
        <end position="144"/>
    </location>
</feature>
<evidence type="ECO:0000313" key="15">
    <source>
        <dbReference type="Proteomes" id="UP000310314"/>
    </source>
</evidence>
<evidence type="ECO:0000256" key="1">
    <source>
        <dbReference type="ARBA" id="ARBA00004571"/>
    </source>
</evidence>
<accession>A0A5S3PS33</accession>
<name>A0A5S3PS33_9FLAO</name>
<dbReference type="EMBL" id="VATY01000002">
    <property type="protein sequence ID" value="TMM56713.1"/>
    <property type="molecule type" value="Genomic_DNA"/>
</dbReference>
<dbReference type="AlphaFoldDB" id="A0A5S3PS33"/>
<comment type="caution">
    <text evidence="14">The sequence shown here is derived from an EMBL/GenBank/DDBJ whole genome shotgun (WGS) entry which is preliminary data.</text>
</comment>
<evidence type="ECO:0000259" key="12">
    <source>
        <dbReference type="Pfam" id="PF00593"/>
    </source>
</evidence>
<dbReference type="SUPFAM" id="SSF56935">
    <property type="entry name" value="Porins"/>
    <property type="match status" value="1"/>
</dbReference>
<protein>
    <submittedName>
        <fullName evidence="14">TonB-dependent receptor</fullName>
    </submittedName>
</protein>
<organism evidence="14 15">
    <name type="scientific">Maribacter algarum</name>
    <name type="common">ex Zhang et al. 2020</name>
    <dbReference type="NCBI Taxonomy" id="2578118"/>
    <lineage>
        <taxon>Bacteria</taxon>
        <taxon>Pseudomonadati</taxon>
        <taxon>Bacteroidota</taxon>
        <taxon>Flavobacteriia</taxon>
        <taxon>Flavobacteriales</taxon>
        <taxon>Flavobacteriaceae</taxon>
        <taxon>Maribacter</taxon>
    </lineage>
</organism>
<evidence type="ECO:0000256" key="3">
    <source>
        <dbReference type="ARBA" id="ARBA00022452"/>
    </source>
</evidence>
<dbReference type="InterPro" id="IPR036942">
    <property type="entry name" value="Beta-barrel_TonB_sf"/>
</dbReference>